<dbReference type="SMART" id="SM00387">
    <property type="entry name" value="HATPase_c"/>
    <property type="match status" value="1"/>
</dbReference>
<dbReference type="Gene3D" id="3.30.450.40">
    <property type="match status" value="1"/>
</dbReference>
<feature type="domain" description="Histidine kinase" evidence="12">
    <location>
        <begin position="523"/>
        <end position="740"/>
    </location>
</feature>
<dbReference type="CDD" id="cd00075">
    <property type="entry name" value="HATPase"/>
    <property type="match status" value="1"/>
</dbReference>
<evidence type="ECO:0000313" key="14">
    <source>
        <dbReference type="Proteomes" id="UP000064137"/>
    </source>
</evidence>
<dbReference type="EMBL" id="CP013987">
    <property type="protein sequence ID" value="ALZ85615.1"/>
    <property type="molecule type" value="Genomic_DNA"/>
</dbReference>
<dbReference type="AlphaFoldDB" id="A0A0U4PA51"/>
<dbReference type="InterPro" id="IPR004358">
    <property type="entry name" value="Sig_transdc_His_kin-like_C"/>
</dbReference>
<dbReference type="GO" id="GO:0000155">
    <property type="term" value="F:phosphorelay sensor kinase activity"/>
    <property type="evidence" value="ECO:0007669"/>
    <property type="project" value="InterPro"/>
</dbReference>
<dbReference type="Pfam" id="PF02518">
    <property type="entry name" value="HATPase_c"/>
    <property type="match status" value="1"/>
</dbReference>
<dbReference type="Pfam" id="PF01590">
    <property type="entry name" value="GAF"/>
    <property type="match status" value="1"/>
</dbReference>
<keyword evidence="7" id="KW-0808">Transferase</keyword>
<dbReference type="GO" id="GO:0009584">
    <property type="term" value="P:detection of visible light"/>
    <property type="evidence" value="ECO:0007669"/>
    <property type="project" value="InterPro"/>
</dbReference>
<dbReference type="Pfam" id="PF00360">
    <property type="entry name" value="PHY"/>
    <property type="match status" value="1"/>
</dbReference>
<evidence type="ECO:0000256" key="3">
    <source>
        <dbReference type="ARBA" id="ARBA00012438"/>
    </source>
</evidence>
<dbReference type="Gene3D" id="3.30.450.270">
    <property type="match status" value="1"/>
</dbReference>
<evidence type="ECO:0000259" key="11">
    <source>
        <dbReference type="PROSITE" id="PS50046"/>
    </source>
</evidence>
<dbReference type="GO" id="GO:0005886">
    <property type="term" value="C:plasma membrane"/>
    <property type="evidence" value="ECO:0007669"/>
    <property type="project" value="UniProtKB-ARBA"/>
</dbReference>
<evidence type="ECO:0000313" key="13">
    <source>
        <dbReference type="EMBL" id="ALZ85615.1"/>
    </source>
</evidence>
<dbReference type="SUPFAM" id="SSF55781">
    <property type="entry name" value="GAF domain-like"/>
    <property type="match status" value="2"/>
</dbReference>
<proteinExistence type="inferred from homology"/>
<protein>
    <recommendedName>
        <fullName evidence="3">histidine kinase</fullName>
        <ecNumber evidence="3">2.7.13.3</ecNumber>
    </recommendedName>
</protein>
<evidence type="ECO:0000256" key="8">
    <source>
        <dbReference type="ARBA" id="ARBA00022777"/>
    </source>
</evidence>
<dbReference type="InterPro" id="IPR003018">
    <property type="entry name" value="GAF"/>
</dbReference>
<dbReference type="FunFam" id="3.30.565.10:FF:000006">
    <property type="entry name" value="Sensor histidine kinase WalK"/>
    <property type="match status" value="1"/>
</dbReference>
<dbReference type="SUPFAM" id="SSF55785">
    <property type="entry name" value="PYP-like sensor domain (PAS domain)"/>
    <property type="match status" value="1"/>
</dbReference>
<evidence type="ECO:0000256" key="2">
    <source>
        <dbReference type="ARBA" id="ARBA00006402"/>
    </source>
</evidence>
<dbReference type="InterPro" id="IPR013654">
    <property type="entry name" value="PAS_2"/>
</dbReference>
<keyword evidence="5" id="KW-0597">Phosphoprotein</keyword>
<dbReference type="InterPro" id="IPR043150">
    <property type="entry name" value="Phytochrome_PHY_sf"/>
</dbReference>
<gene>
    <name evidence="13" type="ORF">APT59_15945</name>
</gene>
<dbReference type="Gene3D" id="1.10.287.130">
    <property type="match status" value="1"/>
</dbReference>
<dbReference type="InterPro" id="IPR036890">
    <property type="entry name" value="HATPase_C_sf"/>
</dbReference>
<accession>A0A0U4PA51</accession>
<dbReference type="InterPro" id="IPR013515">
    <property type="entry name" value="Phytochrome_cen-reg"/>
</dbReference>
<evidence type="ECO:0000256" key="5">
    <source>
        <dbReference type="ARBA" id="ARBA00022553"/>
    </source>
</evidence>
<dbReference type="InterPro" id="IPR029016">
    <property type="entry name" value="GAF-like_dom_sf"/>
</dbReference>
<keyword evidence="8 13" id="KW-0418">Kinase</keyword>
<keyword evidence="4" id="KW-0600">Photoreceptor protein</keyword>
<dbReference type="CDD" id="cd00082">
    <property type="entry name" value="HisKA"/>
    <property type="match status" value="1"/>
</dbReference>
<keyword evidence="10" id="KW-0675">Receptor</keyword>
<sequence length="740" mass="81883">MIAAPSGQSLQSCESEPIRIPGAIQAHGYLLAFDEREQLIKHISRNLTDLLGKAESELLNQPLAQTLPSELFEQVQHALTLEHLEEVNPLAWTRPTRDMDVILHRSHGLVFMEFEPDDHGGVEPAGLARALARLQQARTLPELCEGAVREVRALTGFDRVVVYRFDDGGDGQVVAESRVEDIDSYLGMHFPAADIPAQARALYHENWIRNIPDANYEAVPLIPAFLHGTTKDPIDLTHAVLRSVSPIHCQYVRNQGLRASMSVSLISDDKLWGLISCGHRDPLYLPYRTRMACRSVGVLVSLMIRALENRQVQREIDAREAQLAALIQGMCDSKGEVLSGLCERATDLLELVDATGAAVLVEEELCTLGECPSAEDIRMLAAWVTAEMDASGIYATRCLTDELPDARRYSDRASGVLALSLPKPVRNLVLWFRPEIVTTVVWSGNPAKLEPTTSASGSGLNYPHPRRSFDAWKELVRLRSERWRPSDLFAAKDLRRSAVELDLARQVERERQAVRLRDEIVAAVSHDLRSPITIILMKVGMIHRMLEKLALGDDRLPSSLEVIETAANRMNALINDLLDLSKIESDRLALDLKPARLADVCAQPILLSRPLAEIKNISLEYAVDPDLQVLVEAERIFQVLMNLLGNAIKFTAPGGLVQLSMQRIGTLAEISVTDNGRGMNQAQQARVFERFWHVQEDNPTGHGLGLYIAKGIVEAHGGELSVVSALGEGSTFKFTLPVAP</sequence>
<dbReference type="SUPFAM" id="SSF55874">
    <property type="entry name" value="ATPase domain of HSP90 chaperone/DNA topoisomerase II/histidine kinase"/>
    <property type="match status" value="1"/>
</dbReference>
<dbReference type="PROSITE" id="PS50109">
    <property type="entry name" value="HIS_KIN"/>
    <property type="match status" value="1"/>
</dbReference>
<dbReference type="InterPro" id="IPR035965">
    <property type="entry name" value="PAS-like_dom_sf"/>
</dbReference>
<dbReference type="SMART" id="SM00065">
    <property type="entry name" value="GAF"/>
    <property type="match status" value="1"/>
</dbReference>
<dbReference type="SUPFAM" id="SSF47384">
    <property type="entry name" value="Homodimeric domain of signal transducing histidine kinase"/>
    <property type="match status" value="1"/>
</dbReference>
<dbReference type="Proteomes" id="UP000064137">
    <property type="component" value="Chromosome"/>
</dbReference>
<dbReference type="InterPro" id="IPR036097">
    <property type="entry name" value="HisK_dim/P_sf"/>
</dbReference>
<comment type="catalytic activity">
    <reaction evidence="1">
        <text>ATP + protein L-histidine = ADP + protein N-phospho-L-histidine.</text>
        <dbReference type="EC" id="2.7.13.3"/>
    </reaction>
</comment>
<dbReference type="Gene3D" id="3.30.565.10">
    <property type="entry name" value="Histidine kinase-like ATPase, C-terminal domain"/>
    <property type="match status" value="1"/>
</dbReference>
<dbReference type="Pfam" id="PF00512">
    <property type="entry name" value="HisKA"/>
    <property type="match status" value="1"/>
</dbReference>
<evidence type="ECO:0000256" key="4">
    <source>
        <dbReference type="ARBA" id="ARBA00022543"/>
    </source>
</evidence>
<dbReference type="InterPro" id="IPR003661">
    <property type="entry name" value="HisK_dim/P_dom"/>
</dbReference>
<name>A0A0U4PA51_9PSED</name>
<feature type="domain" description="Phytochrome chromophore attachment site" evidence="11">
    <location>
        <begin position="139"/>
        <end position="293"/>
    </location>
</feature>
<dbReference type="PANTHER" id="PTHR43047">
    <property type="entry name" value="TWO-COMPONENT HISTIDINE PROTEIN KINASE"/>
    <property type="match status" value="1"/>
</dbReference>
<dbReference type="PANTHER" id="PTHR43047:SF72">
    <property type="entry name" value="OSMOSENSING HISTIDINE PROTEIN KINASE SLN1"/>
    <property type="match status" value="1"/>
</dbReference>
<dbReference type="RefSeq" id="WP_059315750.1">
    <property type="nucleotide sequence ID" value="NZ_CP013987.1"/>
</dbReference>
<evidence type="ECO:0000256" key="6">
    <source>
        <dbReference type="ARBA" id="ARBA00022606"/>
    </source>
</evidence>
<evidence type="ECO:0000256" key="7">
    <source>
        <dbReference type="ARBA" id="ARBA00022679"/>
    </source>
</evidence>
<dbReference type="GO" id="GO:0009881">
    <property type="term" value="F:photoreceptor activity"/>
    <property type="evidence" value="ECO:0007669"/>
    <property type="project" value="UniProtKB-KW"/>
</dbReference>
<dbReference type="EC" id="2.7.13.3" evidence="3"/>
<evidence type="ECO:0000256" key="1">
    <source>
        <dbReference type="ARBA" id="ARBA00000085"/>
    </source>
</evidence>
<dbReference type="InterPro" id="IPR016132">
    <property type="entry name" value="Phyto_chromo_attachment"/>
</dbReference>
<dbReference type="PROSITE" id="PS50046">
    <property type="entry name" value="PHYTOCHROME_2"/>
    <property type="match status" value="1"/>
</dbReference>
<keyword evidence="9" id="KW-0157">Chromophore</keyword>
<dbReference type="KEGG" id="por:APT59_15945"/>
<dbReference type="GO" id="GO:0009927">
    <property type="term" value="F:histidine phosphotransfer kinase activity"/>
    <property type="evidence" value="ECO:0007669"/>
    <property type="project" value="TreeGrafter"/>
</dbReference>
<comment type="similarity">
    <text evidence="2">In the N-terminal section; belongs to the phytochrome family.</text>
</comment>
<reference evidence="13 14" key="1">
    <citation type="submission" date="2016-01" db="EMBL/GenBank/DDBJ databases">
        <title>Annotation of Pseudomonas oryzihabitans USDA-ARS-USMARC-56511.</title>
        <authorList>
            <person name="Harhay G.P."/>
            <person name="Harhay D.M."/>
            <person name="Smith T.P.L."/>
            <person name="Bono J.L."/>
            <person name="Heaton M.P."/>
            <person name="Clawson M.L."/>
            <person name="Chitko-Mckown C.G."/>
            <person name="Capik S.F."/>
            <person name="DeDonder K.D."/>
            <person name="Apley M.D."/>
            <person name="Lubbers B.V."/>
            <person name="White B.J."/>
            <person name="Larson R.L."/>
        </authorList>
    </citation>
    <scope>NUCLEOTIDE SEQUENCE [LARGE SCALE GENOMIC DNA]</scope>
    <source>
        <strain evidence="13 14">USDA-ARS-USMARC-56511</strain>
    </source>
</reference>
<dbReference type="InterPro" id="IPR005467">
    <property type="entry name" value="His_kinase_dom"/>
</dbReference>
<dbReference type="InterPro" id="IPR003594">
    <property type="entry name" value="HATPase_dom"/>
</dbReference>
<dbReference type="GO" id="GO:0006355">
    <property type="term" value="P:regulation of DNA-templated transcription"/>
    <property type="evidence" value="ECO:0007669"/>
    <property type="project" value="InterPro"/>
</dbReference>
<evidence type="ECO:0000256" key="9">
    <source>
        <dbReference type="ARBA" id="ARBA00022991"/>
    </source>
</evidence>
<dbReference type="Gene3D" id="3.30.450.20">
    <property type="entry name" value="PAS domain"/>
    <property type="match status" value="1"/>
</dbReference>
<evidence type="ECO:0000256" key="10">
    <source>
        <dbReference type="ARBA" id="ARBA00023170"/>
    </source>
</evidence>
<evidence type="ECO:0000259" key="12">
    <source>
        <dbReference type="PROSITE" id="PS50109"/>
    </source>
</evidence>
<keyword evidence="6" id="KW-0716">Sensory transduction</keyword>
<dbReference type="PRINTS" id="PR00344">
    <property type="entry name" value="BCTRLSENSOR"/>
</dbReference>
<organism evidence="13 14">
    <name type="scientific">Pseudomonas oryzihabitans</name>
    <dbReference type="NCBI Taxonomy" id="47885"/>
    <lineage>
        <taxon>Bacteria</taxon>
        <taxon>Pseudomonadati</taxon>
        <taxon>Pseudomonadota</taxon>
        <taxon>Gammaproteobacteria</taxon>
        <taxon>Pseudomonadales</taxon>
        <taxon>Pseudomonadaceae</taxon>
        <taxon>Pseudomonas</taxon>
    </lineage>
</organism>
<dbReference type="Pfam" id="PF08446">
    <property type="entry name" value="PAS_2"/>
    <property type="match status" value="1"/>
</dbReference>
<dbReference type="OrthoDB" id="9808408at2"/>
<dbReference type="SMART" id="SM00388">
    <property type="entry name" value="HisKA"/>
    <property type="match status" value="1"/>
</dbReference>